<proteinExistence type="predicted"/>
<evidence type="ECO:0000313" key="2">
    <source>
        <dbReference type="Proteomes" id="UP001279012"/>
    </source>
</evidence>
<gene>
    <name evidence="1" type="ORF">SJ059_00880</name>
</gene>
<evidence type="ECO:0000313" key="1">
    <source>
        <dbReference type="EMBL" id="MDX7013030.1"/>
    </source>
</evidence>
<accession>A0AAW9DVU0</accession>
<reference evidence="1" key="1">
    <citation type="submission" date="2023-11" db="EMBL/GenBank/DDBJ databases">
        <title>Detection of rare carbapenemases in Enterobacterales - comparison of two colorimetric and two CIM-based carbapenemase assays.</title>
        <authorList>
            <person name="Schaffarczyk L."/>
            <person name="Noster J."/>
            <person name="Stelzer Y."/>
            <person name="Sattler J."/>
            <person name="Gatermann S."/>
            <person name="Hamprecht A."/>
        </authorList>
    </citation>
    <scope>NUCLEOTIDE SEQUENCE</scope>
    <source>
        <strain evidence="1">CIM-Cont-037</strain>
    </source>
</reference>
<dbReference type="AlphaFoldDB" id="A0AAW9DVU0"/>
<protein>
    <submittedName>
        <fullName evidence="1">Uncharacterized protein</fullName>
    </submittedName>
</protein>
<name>A0AAW9DVU0_KLEAE</name>
<dbReference type="EMBL" id="JAWZZT010000001">
    <property type="protein sequence ID" value="MDX7013030.1"/>
    <property type="molecule type" value="Genomic_DNA"/>
</dbReference>
<organism evidence="1 2">
    <name type="scientific">Klebsiella aerogenes</name>
    <name type="common">Enterobacter aerogenes</name>
    <dbReference type="NCBI Taxonomy" id="548"/>
    <lineage>
        <taxon>Bacteria</taxon>
        <taxon>Pseudomonadati</taxon>
        <taxon>Pseudomonadota</taxon>
        <taxon>Gammaproteobacteria</taxon>
        <taxon>Enterobacterales</taxon>
        <taxon>Enterobacteriaceae</taxon>
        <taxon>Klebsiella/Raoultella group</taxon>
        <taxon>Klebsiella</taxon>
    </lineage>
</organism>
<dbReference type="Proteomes" id="UP001279012">
    <property type="component" value="Unassembled WGS sequence"/>
</dbReference>
<sequence>MFSSLSVWTPAFPAGHVTATDLLTCKDWRIAGVVPIAVTLRDY</sequence>
<comment type="caution">
    <text evidence="1">The sequence shown here is derived from an EMBL/GenBank/DDBJ whole genome shotgun (WGS) entry which is preliminary data.</text>
</comment>
<dbReference type="GeneID" id="93314753"/>
<dbReference type="RefSeq" id="WP_015366472.1">
    <property type="nucleotide sequence ID" value="NZ_AP022108.1"/>
</dbReference>